<reference evidence="5 6" key="1">
    <citation type="journal article" date="2010" name="ChemBioChem">
        <title>Cloning and characterization of the biosynthetic gene cluster of 16-membered macrolide antibiotic FD-891: involvement of a dual functional cytochrome P450 monooxygenase catalyzing epoxidation and hydroxylation.</title>
        <authorList>
            <person name="Kudo F."/>
            <person name="Motegi A."/>
            <person name="Mizoue K."/>
            <person name="Eguchi T."/>
        </authorList>
    </citation>
    <scope>NUCLEOTIDE SEQUENCE [LARGE SCALE GENOMIC DNA]</scope>
    <source>
        <strain evidence="5 6">A-8890</strain>
    </source>
</reference>
<dbReference type="PANTHER" id="PTHR46796">
    <property type="entry name" value="HTH-TYPE TRANSCRIPTIONAL ACTIVATOR RHAS-RELATED"/>
    <property type="match status" value="1"/>
</dbReference>
<name>A0ABM7FIR1_9ACTN</name>
<dbReference type="SMART" id="SM00342">
    <property type="entry name" value="HTH_ARAC"/>
    <property type="match status" value="1"/>
</dbReference>
<evidence type="ECO:0000256" key="3">
    <source>
        <dbReference type="ARBA" id="ARBA00023163"/>
    </source>
</evidence>
<dbReference type="InterPro" id="IPR009057">
    <property type="entry name" value="Homeodomain-like_sf"/>
</dbReference>
<accession>A0ABM7FIR1</accession>
<keyword evidence="1" id="KW-0805">Transcription regulation</keyword>
<evidence type="ECO:0000259" key="4">
    <source>
        <dbReference type="PROSITE" id="PS01124"/>
    </source>
</evidence>
<dbReference type="SUPFAM" id="SSF46689">
    <property type="entry name" value="Homeodomain-like"/>
    <property type="match status" value="1"/>
</dbReference>
<feature type="domain" description="HTH araC/xylS-type" evidence="4">
    <location>
        <begin position="215"/>
        <end position="316"/>
    </location>
</feature>
<proteinExistence type="predicted"/>
<dbReference type="PANTHER" id="PTHR46796:SF6">
    <property type="entry name" value="ARAC SUBFAMILY"/>
    <property type="match status" value="1"/>
</dbReference>
<dbReference type="RefSeq" id="WP_286256814.1">
    <property type="nucleotide sequence ID" value="NZ_AP018448.1"/>
</dbReference>
<evidence type="ECO:0000256" key="1">
    <source>
        <dbReference type="ARBA" id="ARBA00023015"/>
    </source>
</evidence>
<keyword evidence="6" id="KW-1185">Reference proteome</keyword>
<dbReference type="EMBL" id="AP018448">
    <property type="protein sequence ID" value="BBC36564.1"/>
    <property type="molecule type" value="Genomic_DNA"/>
</dbReference>
<dbReference type="PRINTS" id="PR00032">
    <property type="entry name" value="HTHARAC"/>
</dbReference>
<dbReference type="Proteomes" id="UP001321542">
    <property type="component" value="Chromosome"/>
</dbReference>
<gene>
    <name evidence="5" type="ORF">SGFS_078580</name>
</gene>
<dbReference type="InterPro" id="IPR018060">
    <property type="entry name" value="HTH_AraC"/>
</dbReference>
<sequence length="319" mass="35637">MTVVGSNETNTSRREVWRELLRDHFVSLDVDVERDGGTFDGAVRSDFLGHLRVSGVRSVDQDVLRTKELLRRDGDRYLQVCLVRRGAARAEQDGHDAVLRPGDFVVYETERPFHWSLRSGAGSPCWDIAVFTWPRDTIRLSDSESARLTCRTLDGGSGITGVLSRMLTDLLVEKPAISEGGAIRIADEIGDLVATIATEAHGFGAGTDRHASLLRQIDTYIAEHLGDPDLSPERVAQAHFVSTRQLQRMFAGRGQTVSQVIRRQRLERCRRDLLTHRGGEATLTEICVRWGFTDLAVFSRAFREVYGTSPTAYRARARA</sequence>
<evidence type="ECO:0000313" key="5">
    <source>
        <dbReference type="EMBL" id="BBC36564.1"/>
    </source>
</evidence>
<evidence type="ECO:0000313" key="6">
    <source>
        <dbReference type="Proteomes" id="UP001321542"/>
    </source>
</evidence>
<dbReference type="InterPro" id="IPR035418">
    <property type="entry name" value="AraC-bd_2"/>
</dbReference>
<dbReference type="Pfam" id="PF12833">
    <property type="entry name" value="HTH_18"/>
    <property type="match status" value="1"/>
</dbReference>
<reference evidence="5 6" key="2">
    <citation type="journal article" date="2023" name="ChemBioChem">
        <title>Acyltransferase Domain Exchange between Two Independent Type I Polyketide Synthases in the Same Producer Strain of Macrolide Antibiotics.</title>
        <authorList>
            <person name="Kudo F."/>
            <person name="Kishikawa K."/>
            <person name="Tsuboi K."/>
            <person name="Kido T."/>
            <person name="Usui T."/>
            <person name="Hashimoto J."/>
            <person name="Shin-Ya K."/>
            <person name="Miyanaga A."/>
            <person name="Eguchi T."/>
        </authorList>
    </citation>
    <scope>NUCLEOTIDE SEQUENCE [LARGE SCALE GENOMIC DNA]</scope>
    <source>
        <strain evidence="5 6">A-8890</strain>
    </source>
</reference>
<dbReference type="Gene3D" id="1.10.10.60">
    <property type="entry name" value="Homeodomain-like"/>
    <property type="match status" value="1"/>
</dbReference>
<dbReference type="InterPro" id="IPR050204">
    <property type="entry name" value="AraC_XylS_family_regulators"/>
</dbReference>
<keyword evidence="3" id="KW-0804">Transcription</keyword>
<evidence type="ECO:0000256" key="2">
    <source>
        <dbReference type="ARBA" id="ARBA00023125"/>
    </source>
</evidence>
<dbReference type="Pfam" id="PF14525">
    <property type="entry name" value="AraC_binding_2"/>
    <property type="match status" value="1"/>
</dbReference>
<keyword evidence="2" id="KW-0238">DNA-binding</keyword>
<organism evidence="5 6">
    <name type="scientific">Streptomyces graminofaciens</name>
    <dbReference type="NCBI Taxonomy" id="68212"/>
    <lineage>
        <taxon>Bacteria</taxon>
        <taxon>Bacillati</taxon>
        <taxon>Actinomycetota</taxon>
        <taxon>Actinomycetes</taxon>
        <taxon>Kitasatosporales</taxon>
        <taxon>Streptomycetaceae</taxon>
        <taxon>Streptomyces</taxon>
    </lineage>
</organism>
<protein>
    <recommendedName>
        <fullName evidence="4">HTH araC/xylS-type domain-containing protein</fullName>
    </recommendedName>
</protein>
<dbReference type="InterPro" id="IPR020449">
    <property type="entry name" value="Tscrpt_reg_AraC-type_HTH"/>
</dbReference>
<dbReference type="PROSITE" id="PS01124">
    <property type="entry name" value="HTH_ARAC_FAMILY_2"/>
    <property type="match status" value="1"/>
</dbReference>